<dbReference type="PROSITE" id="PS00076">
    <property type="entry name" value="PYRIDINE_REDOX_1"/>
    <property type="match status" value="1"/>
</dbReference>
<dbReference type="GO" id="GO:0016668">
    <property type="term" value="F:oxidoreductase activity, acting on a sulfur group of donors, NAD(P) as acceptor"/>
    <property type="evidence" value="ECO:0007669"/>
    <property type="project" value="UniProtKB-UniRule"/>
</dbReference>
<dbReference type="GO" id="GO:0045340">
    <property type="term" value="F:mercury ion binding"/>
    <property type="evidence" value="ECO:0007669"/>
    <property type="project" value="InterPro"/>
</dbReference>
<evidence type="ECO:0000256" key="20">
    <source>
        <dbReference type="SAM" id="MobiDB-lite"/>
    </source>
</evidence>
<dbReference type="Pfam" id="PF02852">
    <property type="entry name" value="Pyr_redox_dim"/>
    <property type="match status" value="1"/>
</dbReference>
<dbReference type="GO" id="GO:0050661">
    <property type="term" value="F:NADP binding"/>
    <property type="evidence" value="ECO:0007669"/>
    <property type="project" value="InterPro"/>
</dbReference>
<comment type="catalytic activity">
    <reaction evidence="15 16 19">
        <text>Hg + NADP(+) + H(+) = Hg(2+) + NADPH</text>
        <dbReference type="Rhea" id="RHEA:23856"/>
        <dbReference type="ChEBI" id="CHEBI:15378"/>
        <dbReference type="ChEBI" id="CHEBI:16170"/>
        <dbReference type="ChEBI" id="CHEBI:16793"/>
        <dbReference type="ChEBI" id="CHEBI:57783"/>
        <dbReference type="ChEBI" id="CHEBI:58349"/>
        <dbReference type="EC" id="1.16.1.1"/>
    </reaction>
</comment>
<evidence type="ECO:0000256" key="5">
    <source>
        <dbReference type="ARBA" id="ARBA00022466"/>
    </source>
</evidence>
<feature type="binding site" evidence="17">
    <location>
        <position position="356"/>
    </location>
    <ligand>
        <name>NAD(+)</name>
        <dbReference type="ChEBI" id="CHEBI:57540"/>
    </ligand>
</feature>
<feature type="binding site" evidence="17">
    <location>
        <position position="397"/>
    </location>
    <ligand>
        <name>FAD</name>
        <dbReference type="ChEBI" id="CHEBI:57692"/>
    </ligand>
</feature>
<dbReference type="GO" id="GO:0050787">
    <property type="term" value="P:detoxification of mercury ion"/>
    <property type="evidence" value="ECO:0007669"/>
    <property type="project" value="InterPro"/>
</dbReference>
<dbReference type="GO" id="GO:0016152">
    <property type="term" value="F:mercury (II) reductase (NADP+) activity"/>
    <property type="evidence" value="ECO:0007669"/>
    <property type="project" value="UniProtKB-UniRule"/>
</dbReference>
<dbReference type="Pfam" id="PF00403">
    <property type="entry name" value="HMA"/>
    <property type="match status" value="1"/>
</dbReference>
<dbReference type="RefSeq" id="WP_168608034.1">
    <property type="nucleotide sequence ID" value="NZ_JAAZQD010000001.1"/>
</dbReference>
<evidence type="ECO:0000256" key="2">
    <source>
        <dbReference type="ARBA" id="ARBA00011738"/>
    </source>
</evidence>
<evidence type="ECO:0000256" key="18">
    <source>
        <dbReference type="PIRSR" id="PIRSR000350-4"/>
    </source>
</evidence>
<evidence type="ECO:0000259" key="21">
    <source>
        <dbReference type="PROSITE" id="PS50846"/>
    </source>
</evidence>
<feature type="disulfide bond" description="Redox-active" evidence="18">
    <location>
        <begin position="130"/>
        <end position="135"/>
    </location>
</feature>
<dbReference type="Gene3D" id="3.50.50.60">
    <property type="entry name" value="FAD/NAD(P)-binding domain"/>
    <property type="match status" value="2"/>
</dbReference>
<dbReference type="InterPro" id="IPR016156">
    <property type="entry name" value="FAD/NAD-linked_Rdtase_dimer_sf"/>
</dbReference>
<comment type="subunit">
    <text evidence="2 16 19">Homodimer.</text>
</comment>
<evidence type="ECO:0000256" key="15">
    <source>
        <dbReference type="ARBA" id="ARBA00048984"/>
    </source>
</evidence>
<evidence type="ECO:0000256" key="4">
    <source>
        <dbReference type="ARBA" id="ARBA00014791"/>
    </source>
</evidence>
<dbReference type="SUPFAM" id="SSF55008">
    <property type="entry name" value="HMA, heavy metal-associated domain"/>
    <property type="match status" value="1"/>
</dbReference>
<evidence type="ECO:0000256" key="16">
    <source>
        <dbReference type="PIRNR" id="PIRNR000350"/>
    </source>
</evidence>
<evidence type="ECO:0000256" key="3">
    <source>
        <dbReference type="ARBA" id="ARBA00012661"/>
    </source>
</evidence>
<keyword evidence="17" id="KW-0520">NAD</keyword>
<evidence type="ECO:0000256" key="13">
    <source>
        <dbReference type="ARBA" id="ARBA00023284"/>
    </source>
</evidence>
<dbReference type="InterPro" id="IPR004099">
    <property type="entry name" value="Pyr_nucl-diS_OxRdtase_dimer"/>
</dbReference>
<comment type="function">
    <text evidence="16">Resistance to Hg(2+) in bacteria appears to be governed by a specialized system which includes mercuric reductase. MerA protein is responsible for volatilizing mercury as Hg(0).</text>
</comment>
<evidence type="ECO:0000256" key="9">
    <source>
        <dbReference type="ARBA" id="ARBA00022857"/>
    </source>
</evidence>
<dbReference type="PANTHER" id="PTHR43014">
    <property type="entry name" value="MERCURIC REDUCTASE"/>
    <property type="match status" value="1"/>
</dbReference>
<dbReference type="EC" id="1.16.1.1" evidence="3 16"/>
<name>A0A846ZBZ4_9GAMM</name>
<dbReference type="NCBIfam" id="TIGR02053">
    <property type="entry name" value="MerA"/>
    <property type="match status" value="1"/>
</dbReference>
<gene>
    <name evidence="19 22" type="primary">merA</name>
    <name evidence="22" type="ORF">HF690_00115</name>
</gene>
<sequence>MMQLKISGMTCVSCAQQVETALQQVPGVQSAEVSHAEGRATIEADAGTNVDALVAAVAEAGYTAQSVDDARDRSGSADVRARQVASGGEGTPLHIAVIGSGGAAMAAALKAADRGATVTLIERGAIGGTCVNVGCVPSKIMIRAAHIAHMRRESPFDEGLPPTPPSIRRGPLLAQQQARVEELRHAKYESILDGQSAITVLHGEARFDDGRNLTVALNDGGRQQVAFDRCLIATGARPALPPIPGLTDTPYWTSTEALASDSVPEHLAIIGSSVVAVELAQAFARLGSRVTILARSTLFFREDPAIGEALTAAFRDEKIEVREHTQASRVAYTNDVFVLSLPEGELFADQLLIATGRMPNTDRLNLEAAGVTMNRSGAIIVDAGLRTHAPTIYAAGDCTDQPQFVYVAAAAGTRAAINMTGGEAHLDLRAMPVVVFTDPQVATVGLSEQEAHIAGIETDSRTLTLDNVPRALANFDTRGLIKLVIEEGSRRLIGVQVVAAEAGELIQTAVLAVHHRMTVEALADQLFPYLTMVEGLKLAAQTFSKDVRQLSCCAG</sequence>
<dbReference type="SUPFAM" id="SSF51905">
    <property type="entry name" value="FAD/NAD(P)-binding domain"/>
    <property type="match status" value="1"/>
</dbReference>
<dbReference type="InterPro" id="IPR023753">
    <property type="entry name" value="FAD/NAD-binding_dom"/>
</dbReference>
<evidence type="ECO:0000256" key="8">
    <source>
        <dbReference type="ARBA" id="ARBA00022827"/>
    </source>
</evidence>
<dbReference type="GO" id="GO:0050660">
    <property type="term" value="F:flavin adenine dinucleotide binding"/>
    <property type="evidence" value="ECO:0007669"/>
    <property type="project" value="UniProtKB-UniRule"/>
</dbReference>
<dbReference type="Proteomes" id="UP000541636">
    <property type="component" value="Unassembled WGS sequence"/>
</dbReference>
<dbReference type="CDD" id="cd00371">
    <property type="entry name" value="HMA"/>
    <property type="match status" value="1"/>
</dbReference>
<evidence type="ECO:0000313" key="23">
    <source>
        <dbReference type="Proteomes" id="UP000541636"/>
    </source>
</evidence>
<dbReference type="PRINTS" id="PR00945">
    <property type="entry name" value="HGRDTASE"/>
</dbReference>
<dbReference type="InterPro" id="IPR021179">
    <property type="entry name" value="Mercury_reductase_MerA"/>
</dbReference>
<comment type="cofactor">
    <cofactor evidence="16 17 19">
        <name>FAD</name>
        <dbReference type="ChEBI" id="CHEBI:57692"/>
    </cofactor>
    <text evidence="16 17 19">Binds 1 FAD per subunit.</text>
</comment>
<protein>
    <recommendedName>
        <fullName evidence="4 16">Mercuric reductase</fullName>
        <ecNumber evidence="3 16">1.16.1.1</ecNumber>
    </recommendedName>
    <alternativeName>
        <fullName evidence="14 16">Hg(II) reductase</fullName>
    </alternativeName>
</protein>
<reference evidence="22 23" key="1">
    <citation type="journal article" date="2017" name="Int. J. Syst. Evol. Microbiol.">
        <title>Oleiagrimonas citrea sp. nov., a marine bacterium isolated from tidal flat sediment and emended description of the genus Oleiagrimonas Fang et al. 2015 and Oleiagrimonas soli.</title>
        <authorList>
            <person name="Yang S.H."/>
            <person name="Seo H.S."/>
            <person name="Seong C.N."/>
            <person name="Kwon K.K."/>
        </authorList>
    </citation>
    <scope>NUCLEOTIDE SEQUENCE [LARGE SCALE GENOMIC DNA]</scope>
    <source>
        <strain evidence="22 23">MEBiC09124</strain>
    </source>
</reference>
<dbReference type="InterPro" id="IPR006121">
    <property type="entry name" value="HMA_dom"/>
</dbReference>
<dbReference type="InterPro" id="IPR001100">
    <property type="entry name" value="Pyr_nuc-diS_OxRdtase"/>
</dbReference>
<evidence type="ECO:0000256" key="19">
    <source>
        <dbReference type="RuleBase" id="RU361223"/>
    </source>
</evidence>
<keyword evidence="17" id="KW-0547">Nucleotide-binding</keyword>
<keyword evidence="8 16" id="KW-0274">FAD</keyword>
<feature type="binding site" evidence="17">
    <location>
        <position position="139"/>
    </location>
    <ligand>
        <name>FAD</name>
        <dbReference type="ChEBI" id="CHEBI:57692"/>
    </ligand>
</feature>
<organism evidence="22 23">
    <name type="scientific">Oleiagrimonas citrea</name>
    <dbReference type="NCBI Taxonomy" id="1665687"/>
    <lineage>
        <taxon>Bacteria</taxon>
        <taxon>Pseudomonadati</taxon>
        <taxon>Pseudomonadota</taxon>
        <taxon>Gammaproteobacteria</taxon>
        <taxon>Lysobacterales</taxon>
        <taxon>Rhodanobacteraceae</taxon>
        <taxon>Oleiagrimonas</taxon>
    </lineage>
</organism>
<feature type="region of interest" description="Disordered" evidence="20">
    <location>
        <begin position="65"/>
        <end position="85"/>
    </location>
</feature>
<comment type="similarity">
    <text evidence="1 16 19">Belongs to the class-I pyridine nucleotide-disulfide oxidoreductase family.</text>
</comment>
<proteinExistence type="inferred from homology"/>
<keyword evidence="13" id="KW-0676">Redox-active center</keyword>
<dbReference type="Pfam" id="PF07992">
    <property type="entry name" value="Pyr_redox_2"/>
    <property type="match status" value="1"/>
</dbReference>
<dbReference type="FunFam" id="3.30.390.30:FF:000001">
    <property type="entry name" value="Dihydrolipoyl dehydrogenase"/>
    <property type="match status" value="1"/>
</dbReference>
<dbReference type="FunFam" id="3.30.70.100:FF:000001">
    <property type="entry name" value="ATPase copper transporting beta"/>
    <property type="match status" value="1"/>
</dbReference>
<accession>A0A846ZBZ4</accession>
<dbReference type="Gene3D" id="3.30.390.30">
    <property type="match status" value="1"/>
</dbReference>
<dbReference type="NCBIfam" id="NF010311">
    <property type="entry name" value="PRK13748.1"/>
    <property type="match status" value="1"/>
</dbReference>
<dbReference type="Gene3D" id="3.30.70.100">
    <property type="match status" value="1"/>
</dbReference>
<keyword evidence="7 16" id="KW-0479">Metal-binding</keyword>
<dbReference type="InterPro" id="IPR036188">
    <property type="entry name" value="FAD/NAD-bd_sf"/>
</dbReference>
<keyword evidence="10 16" id="KW-0476">Mercury</keyword>
<keyword evidence="12" id="KW-1015">Disulfide bond</keyword>
<keyword evidence="23" id="KW-1185">Reference proteome</keyword>
<dbReference type="EMBL" id="JAAZQD010000001">
    <property type="protein sequence ID" value="NKZ37355.1"/>
    <property type="molecule type" value="Genomic_DNA"/>
</dbReference>
<dbReference type="PANTHER" id="PTHR43014:SF2">
    <property type="entry name" value="MERCURIC REDUCTASE"/>
    <property type="match status" value="1"/>
</dbReference>
<evidence type="ECO:0000256" key="12">
    <source>
        <dbReference type="ARBA" id="ARBA00023157"/>
    </source>
</evidence>
<dbReference type="InterPro" id="IPR036163">
    <property type="entry name" value="HMA_dom_sf"/>
</dbReference>
<keyword evidence="9 16" id="KW-0521">NADP</keyword>
<dbReference type="AlphaFoldDB" id="A0A846ZBZ4"/>
<evidence type="ECO:0000256" key="10">
    <source>
        <dbReference type="ARBA" id="ARBA00022914"/>
    </source>
</evidence>
<keyword evidence="5 16" id="KW-0475">Mercuric resistance</keyword>
<evidence type="ECO:0000256" key="1">
    <source>
        <dbReference type="ARBA" id="ARBA00007532"/>
    </source>
</evidence>
<dbReference type="PIRSF" id="PIRSF000350">
    <property type="entry name" value="Mercury_reductase_MerA"/>
    <property type="match status" value="1"/>
</dbReference>
<evidence type="ECO:0000256" key="11">
    <source>
        <dbReference type="ARBA" id="ARBA00023002"/>
    </source>
</evidence>
<evidence type="ECO:0000256" key="6">
    <source>
        <dbReference type="ARBA" id="ARBA00022630"/>
    </source>
</evidence>
<evidence type="ECO:0000256" key="14">
    <source>
        <dbReference type="ARBA" id="ARBA00031725"/>
    </source>
</evidence>
<keyword evidence="6 16" id="KW-0285">Flavoprotein</keyword>
<feature type="compositionally biased region" description="Basic and acidic residues" evidence="20">
    <location>
        <begin position="68"/>
        <end position="81"/>
    </location>
</feature>
<dbReference type="InterPro" id="IPR012999">
    <property type="entry name" value="Pyr_OxRdtase_I_AS"/>
</dbReference>
<feature type="domain" description="HMA" evidence="21">
    <location>
        <begin position="1"/>
        <end position="65"/>
    </location>
</feature>
<dbReference type="SUPFAM" id="SSF55424">
    <property type="entry name" value="FAD/NAD-linked reductases, dimerisation (C-terminal) domain"/>
    <property type="match status" value="1"/>
</dbReference>
<dbReference type="GO" id="GO:0003955">
    <property type="term" value="F:NAD(P)H dehydrogenase (quinone) activity"/>
    <property type="evidence" value="ECO:0007669"/>
    <property type="project" value="TreeGrafter"/>
</dbReference>
<feature type="binding site" evidence="17">
    <location>
        <begin position="271"/>
        <end position="278"/>
    </location>
    <ligand>
        <name>NAD(+)</name>
        <dbReference type="ChEBI" id="CHEBI:57540"/>
    </ligand>
</feature>
<keyword evidence="11 16" id="KW-0560">Oxidoreductase</keyword>
<evidence type="ECO:0000313" key="22">
    <source>
        <dbReference type="EMBL" id="NKZ37355.1"/>
    </source>
</evidence>
<evidence type="ECO:0000256" key="17">
    <source>
        <dbReference type="PIRSR" id="PIRSR000350-3"/>
    </source>
</evidence>
<evidence type="ECO:0000256" key="7">
    <source>
        <dbReference type="ARBA" id="ARBA00022723"/>
    </source>
</evidence>
<comment type="caution">
    <text evidence="22">The sequence shown here is derived from an EMBL/GenBank/DDBJ whole genome shotgun (WGS) entry which is preliminary data.</text>
</comment>
<dbReference type="PROSITE" id="PS50846">
    <property type="entry name" value="HMA_2"/>
    <property type="match status" value="1"/>
</dbReference>